<evidence type="ECO:0000313" key="3">
    <source>
        <dbReference type="EMBL" id="CZT16121.1"/>
    </source>
</evidence>
<dbReference type="PANTHER" id="PTHR43355:SF2">
    <property type="entry name" value="FLAVIN REDUCTASE (NADPH)"/>
    <property type="match status" value="1"/>
</dbReference>
<dbReference type="GO" id="GO:0004074">
    <property type="term" value="F:biliverdin reductase [NAD(P)H] activity"/>
    <property type="evidence" value="ECO:0007669"/>
    <property type="project" value="TreeGrafter"/>
</dbReference>
<dbReference type="STRING" id="112498.A0A2D3UN64"/>
<dbReference type="SUPFAM" id="SSF51735">
    <property type="entry name" value="NAD(P)-binding Rossmann-fold domains"/>
    <property type="match status" value="1"/>
</dbReference>
<dbReference type="AlphaFoldDB" id="A0A2D3UN64"/>
<dbReference type="GO" id="GO:0042602">
    <property type="term" value="F:riboflavin reductase (NADPH) activity"/>
    <property type="evidence" value="ECO:0007669"/>
    <property type="project" value="TreeGrafter"/>
</dbReference>
<proteinExistence type="inferred from homology"/>
<dbReference type="EMBL" id="FJUY01000002">
    <property type="protein sequence ID" value="CZT16121.1"/>
    <property type="molecule type" value="Genomic_DNA"/>
</dbReference>
<dbReference type="PANTHER" id="PTHR43355">
    <property type="entry name" value="FLAVIN REDUCTASE (NADPH)"/>
    <property type="match status" value="1"/>
</dbReference>
<dbReference type="InterPro" id="IPR036291">
    <property type="entry name" value="NAD(P)-bd_dom_sf"/>
</dbReference>
<dbReference type="GeneID" id="35597187"/>
<sequence length="223" mass="24284">MHILVLGATGPSGIAFVEEALKAGHELTIYARNPSKLPEDVQQNSHVQVIKGTFEDMDTATQALHTGATALVSFAGPGMPAKGTPVSEFYERLFSIIRNDNSTSIRRCLILATPSFAVPEDGSSWKWWFVVRLVKTFLGDAYAEVTGIGRVVSALPVDEIQWTIFRVPGLTNKGYLPVQAAMVGDGKDGMQLSRKSNAVWVLQELQEGKWIGKAPVLSNPGWM</sequence>
<accession>A0A2D3UN64</accession>
<dbReference type="OrthoDB" id="10254221at2759"/>
<name>A0A2D3UN64_9PEZI</name>
<dbReference type="InterPro" id="IPR051606">
    <property type="entry name" value="Polyketide_Oxido-like"/>
</dbReference>
<organism evidence="3 4">
    <name type="scientific">Ramularia collo-cygni</name>
    <dbReference type="NCBI Taxonomy" id="112498"/>
    <lineage>
        <taxon>Eukaryota</taxon>
        <taxon>Fungi</taxon>
        <taxon>Dikarya</taxon>
        <taxon>Ascomycota</taxon>
        <taxon>Pezizomycotina</taxon>
        <taxon>Dothideomycetes</taxon>
        <taxon>Dothideomycetidae</taxon>
        <taxon>Mycosphaerellales</taxon>
        <taxon>Mycosphaerellaceae</taxon>
        <taxon>Ramularia</taxon>
    </lineage>
</organism>
<evidence type="ECO:0000256" key="1">
    <source>
        <dbReference type="ARBA" id="ARBA00038376"/>
    </source>
</evidence>
<dbReference type="Pfam" id="PF13460">
    <property type="entry name" value="NAD_binding_10"/>
    <property type="match status" value="1"/>
</dbReference>
<keyword evidence="4" id="KW-1185">Reference proteome</keyword>
<evidence type="ECO:0000313" key="4">
    <source>
        <dbReference type="Proteomes" id="UP000225277"/>
    </source>
</evidence>
<feature type="domain" description="NAD(P)-binding" evidence="2">
    <location>
        <begin position="7"/>
        <end position="206"/>
    </location>
</feature>
<comment type="similarity">
    <text evidence="1">Belongs to the avfA family.</text>
</comment>
<dbReference type="Gene3D" id="3.40.50.720">
    <property type="entry name" value="NAD(P)-binding Rossmann-like Domain"/>
    <property type="match status" value="1"/>
</dbReference>
<evidence type="ECO:0000259" key="2">
    <source>
        <dbReference type="Pfam" id="PF13460"/>
    </source>
</evidence>
<gene>
    <name evidence="3" type="ORF">RCC_01962</name>
</gene>
<dbReference type="InterPro" id="IPR016040">
    <property type="entry name" value="NAD(P)-bd_dom"/>
</dbReference>
<protein>
    <recommendedName>
        <fullName evidence="2">NAD(P)-binding domain-containing protein</fullName>
    </recommendedName>
</protein>
<dbReference type="Proteomes" id="UP000225277">
    <property type="component" value="Unassembled WGS sequence"/>
</dbReference>
<dbReference type="RefSeq" id="XP_023623014.1">
    <property type="nucleotide sequence ID" value="XM_023767246.1"/>
</dbReference>
<reference evidence="3 4" key="1">
    <citation type="submission" date="2016-03" db="EMBL/GenBank/DDBJ databases">
        <authorList>
            <person name="Ploux O."/>
        </authorList>
    </citation>
    <scope>NUCLEOTIDE SEQUENCE [LARGE SCALE GENOMIC DNA]</scope>
    <source>
        <strain evidence="3 4">URUG2</strain>
    </source>
</reference>